<proteinExistence type="predicted"/>
<dbReference type="InterPro" id="IPR036778">
    <property type="entry name" value="OHCU_decarboxylase_sf"/>
</dbReference>
<evidence type="ECO:0000256" key="2">
    <source>
        <dbReference type="ARBA" id="ARBA00004754"/>
    </source>
</evidence>
<accession>A0A5B2WNQ9</accession>
<dbReference type="OrthoDB" id="5243781at2"/>
<dbReference type="EMBL" id="VUOB01000065">
    <property type="protein sequence ID" value="KAA2253633.1"/>
    <property type="molecule type" value="Genomic_DNA"/>
</dbReference>
<evidence type="ECO:0000256" key="5">
    <source>
        <dbReference type="ARBA" id="ARBA00022793"/>
    </source>
</evidence>
<gene>
    <name evidence="8" type="primary">uraD</name>
    <name evidence="8" type="ORF">F0L68_33055</name>
</gene>
<keyword evidence="4" id="KW-0659">Purine metabolism</keyword>
<sequence length="168" mass="17841">MDELGLDGFNAAPAEDLAPLLAECLAVPHWVASVLAARPYSSVDDLLETADRAANELSPEEIESAIAGHPRIGERAKQPGVSASWSSAEQSGVDGRDASLAERLLAANVAYENHFGHIYLVCATGLSGEQMLADLAERMANDPASELRVVNRELGKIALLRLRRVVGA</sequence>
<protein>
    <recommendedName>
        <fullName evidence="3">2-oxo-4-hydroxy-4-carboxy-5-ureidoimidazoline decarboxylase</fullName>
        <ecNumber evidence="3">4.1.1.97</ecNumber>
    </recommendedName>
</protein>
<comment type="pathway">
    <text evidence="2">Purine metabolism; urate degradation; (S)-allantoin from urate: step 3/3.</text>
</comment>
<dbReference type="GO" id="GO:0019628">
    <property type="term" value="P:urate catabolic process"/>
    <property type="evidence" value="ECO:0007669"/>
    <property type="project" value="TreeGrafter"/>
</dbReference>
<keyword evidence="5" id="KW-0210">Decarboxylase</keyword>
<evidence type="ECO:0000256" key="6">
    <source>
        <dbReference type="ARBA" id="ARBA00023239"/>
    </source>
</evidence>
<dbReference type="GO" id="GO:0051997">
    <property type="term" value="F:2-oxo-4-hydroxy-4-carboxy-5-ureidoimidazoline decarboxylase activity"/>
    <property type="evidence" value="ECO:0007669"/>
    <property type="project" value="UniProtKB-EC"/>
</dbReference>
<evidence type="ECO:0000256" key="1">
    <source>
        <dbReference type="ARBA" id="ARBA00001163"/>
    </source>
</evidence>
<evidence type="ECO:0000259" key="7">
    <source>
        <dbReference type="Pfam" id="PF09349"/>
    </source>
</evidence>
<dbReference type="GO" id="GO:0006144">
    <property type="term" value="P:purine nucleobase metabolic process"/>
    <property type="evidence" value="ECO:0007669"/>
    <property type="project" value="UniProtKB-KW"/>
</dbReference>
<dbReference type="Pfam" id="PF09349">
    <property type="entry name" value="OHCU_decarbox"/>
    <property type="match status" value="1"/>
</dbReference>
<evidence type="ECO:0000256" key="3">
    <source>
        <dbReference type="ARBA" id="ARBA00012257"/>
    </source>
</evidence>
<dbReference type="NCBIfam" id="TIGR03180">
    <property type="entry name" value="UraD_2"/>
    <property type="match status" value="1"/>
</dbReference>
<evidence type="ECO:0000313" key="9">
    <source>
        <dbReference type="Proteomes" id="UP000323454"/>
    </source>
</evidence>
<reference evidence="8 9" key="1">
    <citation type="submission" date="2019-09" db="EMBL/GenBank/DDBJ databases">
        <title>Goodfellowia gen. nov., a new genus of the Pseudonocardineae related to Actinoalloteichus, containing Goodfellowia coeruleoviolacea gen. nov., comb. nov. gen. nov., comb. nov.</title>
        <authorList>
            <person name="Labeda D."/>
        </authorList>
    </citation>
    <scope>NUCLEOTIDE SEQUENCE [LARGE SCALE GENOMIC DNA]</scope>
    <source>
        <strain evidence="8 9">AN110305</strain>
    </source>
</reference>
<organism evidence="8 9">
    <name type="scientific">Solihabitans fulvus</name>
    <dbReference type="NCBI Taxonomy" id="1892852"/>
    <lineage>
        <taxon>Bacteria</taxon>
        <taxon>Bacillati</taxon>
        <taxon>Actinomycetota</taxon>
        <taxon>Actinomycetes</taxon>
        <taxon>Pseudonocardiales</taxon>
        <taxon>Pseudonocardiaceae</taxon>
        <taxon>Solihabitans</taxon>
    </lineage>
</organism>
<dbReference type="SUPFAM" id="SSF158694">
    <property type="entry name" value="UraD-Like"/>
    <property type="match status" value="1"/>
</dbReference>
<reference evidence="8 9" key="2">
    <citation type="submission" date="2019-09" db="EMBL/GenBank/DDBJ databases">
        <authorList>
            <person name="Jin C."/>
        </authorList>
    </citation>
    <scope>NUCLEOTIDE SEQUENCE [LARGE SCALE GENOMIC DNA]</scope>
    <source>
        <strain evidence="8 9">AN110305</strain>
    </source>
</reference>
<dbReference type="Proteomes" id="UP000323454">
    <property type="component" value="Unassembled WGS sequence"/>
</dbReference>
<dbReference type="InterPro" id="IPR017595">
    <property type="entry name" value="OHCU_decarboxylase-2"/>
</dbReference>
<dbReference type="Gene3D" id="1.10.3330.10">
    <property type="entry name" value="Oxo-4-hydroxy-4-carboxy-5-ureidoimidazoline decarboxylase"/>
    <property type="match status" value="1"/>
</dbReference>
<name>A0A5B2WNQ9_9PSEU</name>
<evidence type="ECO:0000313" key="8">
    <source>
        <dbReference type="EMBL" id="KAA2253633.1"/>
    </source>
</evidence>
<feature type="domain" description="Oxo-4-hydroxy-4-carboxy-5-ureidoimidazoline decarboxylase" evidence="7">
    <location>
        <begin position="10"/>
        <end position="163"/>
    </location>
</feature>
<dbReference type="EC" id="4.1.1.97" evidence="3"/>
<dbReference type="NCBIfam" id="NF010372">
    <property type="entry name" value="PRK13798.1"/>
    <property type="match status" value="1"/>
</dbReference>
<comment type="caution">
    <text evidence="8">The sequence shown here is derived from an EMBL/GenBank/DDBJ whole genome shotgun (WGS) entry which is preliminary data.</text>
</comment>
<dbReference type="RefSeq" id="WP_149853797.1">
    <property type="nucleotide sequence ID" value="NZ_VUOB01000065.1"/>
</dbReference>
<dbReference type="PANTHER" id="PTHR43466:SF1">
    <property type="entry name" value="2-OXO-4-HYDROXY-4-CARBOXY-5-UREIDOIMIDAZOLINE DECARBOXYLASE-RELATED"/>
    <property type="match status" value="1"/>
</dbReference>
<dbReference type="AlphaFoldDB" id="A0A5B2WNQ9"/>
<dbReference type="InterPro" id="IPR018020">
    <property type="entry name" value="OHCU_decarboxylase"/>
</dbReference>
<dbReference type="PANTHER" id="PTHR43466">
    <property type="entry name" value="2-OXO-4-HYDROXY-4-CARBOXY-5-UREIDOIMIDAZOLINE DECARBOXYLASE-RELATED"/>
    <property type="match status" value="1"/>
</dbReference>
<evidence type="ECO:0000256" key="4">
    <source>
        <dbReference type="ARBA" id="ARBA00022631"/>
    </source>
</evidence>
<comment type="catalytic activity">
    <reaction evidence="1">
        <text>5-hydroxy-2-oxo-4-ureido-2,5-dihydro-1H-imidazole-5-carboxylate + H(+) = (S)-allantoin + CO2</text>
        <dbReference type="Rhea" id="RHEA:26301"/>
        <dbReference type="ChEBI" id="CHEBI:15378"/>
        <dbReference type="ChEBI" id="CHEBI:15678"/>
        <dbReference type="ChEBI" id="CHEBI:16526"/>
        <dbReference type="ChEBI" id="CHEBI:58639"/>
        <dbReference type="EC" id="4.1.1.97"/>
    </reaction>
</comment>
<keyword evidence="9" id="KW-1185">Reference proteome</keyword>
<keyword evidence="6 8" id="KW-0456">Lyase</keyword>